<dbReference type="AlphaFoldDB" id="A0AAV3ZCM2"/>
<proteinExistence type="predicted"/>
<evidence type="ECO:0000313" key="2">
    <source>
        <dbReference type="Proteomes" id="UP000735302"/>
    </source>
</evidence>
<sequence length="164" mass="18526">MIRFDFCILPIHNKMISGSQSGHASMADPCRAQGGSTIHCATIAPTRPGQWKKSEVEPAPLRFLQISGQMLALCHQCNQREIGKKKTVANITTDFTLTKIPLYCCANFRDRLGLKVFLSVKRFLTDDSKRFKNRSKLSLRLSRQVLNRTVNISRNSHSEQCTSE</sequence>
<reference evidence="1 2" key="1">
    <citation type="journal article" date="2021" name="Elife">
        <title>Chloroplast acquisition without the gene transfer in kleptoplastic sea slugs, Plakobranchus ocellatus.</title>
        <authorList>
            <person name="Maeda T."/>
            <person name="Takahashi S."/>
            <person name="Yoshida T."/>
            <person name="Shimamura S."/>
            <person name="Takaki Y."/>
            <person name="Nagai Y."/>
            <person name="Toyoda A."/>
            <person name="Suzuki Y."/>
            <person name="Arimoto A."/>
            <person name="Ishii H."/>
            <person name="Satoh N."/>
            <person name="Nishiyama T."/>
            <person name="Hasebe M."/>
            <person name="Maruyama T."/>
            <person name="Minagawa J."/>
            <person name="Obokata J."/>
            <person name="Shigenobu S."/>
        </authorList>
    </citation>
    <scope>NUCLEOTIDE SEQUENCE [LARGE SCALE GENOMIC DNA]</scope>
</reference>
<comment type="caution">
    <text evidence="1">The sequence shown here is derived from an EMBL/GenBank/DDBJ whole genome shotgun (WGS) entry which is preliminary data.</text>
</comment>
<organism evidence="1 2">
    <name type="scientific">Plakobranchus ocellatus</name>
    <dbReference type="NCBI Taxonomy" id="259542"/>
    <lineage>
        <taxon>Eukaryota</taxon>
        <taxon>Metazoa</taxon>
        <taxon>Spiralia</taxon>
        <taxon>Lophotrochozoa</taxon>
        <taxon>Mollusca</taxon>
        <taxon>Gastropoda</taxon>
        <taxon>Heterobranchia</taxon>
        <taxon>Euthyneura</taxon>
        <taxon>Panpulmonata</taxon>
        <taxon>Sacoglossa</taxon>
        <taxon>Placobranchoidea</taxon>
        <taxon>Plakobranchidae</taxon>
        <taxon>Plakobranchus</taxon>
    </lineage>
</organism>
<accession>A0AAV3ZCM2</accession>
<protein>
    <submittedName>
        <fullName evidence="1">Uncharacterized protein</fullName>
    </submittedName>
</protein>
<dbReference type="Proteomes" id="UP000735302">
    <property type="component" value="Unassembled WGS sequence"/>
</dbReference>
<dbReference type="EMBL" id="BLXT01002217">
    <property type="protein sequence ID" value="GFN92118.1"/>
    <property type="molecule type" value="Genomic_DNA"/>
</dbReference>
<keyword evidence="2" id="KW-1185">Reference proteome</keyword>
<gene>
    <name evidence="1" type="ORF">PoB_001862400</name>
</gene>
<evidence type="ECO:0000313" key="1">
    <source>
        <dbReference type="EMBL" id="GFN92118.1"/>
    </source>
</evidence>
<name>A0AAV3ZCM2_9GAST</name>